<evidence type="ECO:0000259" key="1">
    <source>
        <dbReference type="PROSITE" id="PS51707"/>
    </source>
</evidence>
<name>A0A1F5PJ40_9BACT</name>
<dbReference type="Pfam" id="PF01928">
    <property type="entry name" value="CYTH"/>
    <property type="match status" value="1"/>
</dbReference>
<dbReference type="Proteomes" id="UP000177682">
    <property type="component" value="Unassembled WGS sequence"/>
</dbReference>
<proteinExistence type="predicted"/>
<feature type="domain" description="CYTH" evidence="1">
    <location>
        <begin position="2"/>
        <end position="180"/>
    </location>
</feature>
<dbReference type="Gene3D" id="2.40.320.10">
    <property type="entry name" value="Hypothetical Protein Pfu-838710-001"/>
    <property type="match status" value="1"/>
</dbReference>
<sequence length="180" mass="21071">MAHEIETKILGVDKDAIISRLTGLGAEKILQTRFMVRWFRPKGTKEEEIHWFLRIRSGLDGNAAVTWKGPSEILGVSRKHKEINFDVSDPDQTADLFEQLGLEQRAYQEKDRISWIYKNWKFDLDQYPGMPAYLEIEGMSEEHIQEAIKFLELGSHKMSAEGERVLIMTEYGLNWYDMRF</sequence>
<dbReference type="EMBL" id="MFEY01000009">
    <property type="protein sequence ID" value="OGE89692.1"/>
    <property type="molecule type" value="Genomic_DNA"/>
</dbReference>
<accession>A0A1F5PJ40</accession>
<evidence type="ECO:0000313" key="3">
    <source>
        <dbReference type="Proteomes" id="UP000177682"/>
    </source>
</evidence>
<dbReference type="SUPFAM" id="SSF55154">
    <property type="entry name" value="CYTH-like phosphatases"/>
    <property type="match status" value="1"/>
</dbReference>
<evidence type="ECO:0000313" key="2">
    <source>
        <dbReference type="EMBL" id="OGE89692.1"/>
    </source>
</evidence>
<gene>
    <name evidence="2" type="ORF">A3E29_00545</name>
</gene>
<dbReference type="InterPro" id="IPR023577">
    <property type="entry name" value="CYTH_domain"/>
</dbReference>
<dbReference type="AlphaFoldDB" id="A0A1F5PJ40"/>
<dbReference type="InterPro" id="IPR033469">
    <property type="entry name" value="CYTH-like_dom_sf"/>
</dbReference>
<dbReference type="PROSITE" id="PS51707">
    <property type="entry name" value="CYTH"/>
    <property type="match status" value="1"/>
</dbReference>
<comment type="caution">
    <text evidence="2">The sequence shown here is derived from an EMBL/GenBank/DDBJ whole genome shotgun (WGS) entry which is preliminary data.</text>
</comment>
<reference evidence="2 3" key="1">
    <citation type="journal article" date="2016" name="Nat. Commun.">
        <title>Thousands of microbial genomes shed light on interconnected biogeochemical processes in an aquifer system.</title>
        <authorList>
            <person name="Anantharaman K."/>
            <person name="Brown C.T."/>
            <person name="Hug L.A."/>
            <person name="Sharon I."/>
            <person name="Castelle C.J."/>
            <person name="Probst A.J."/>
            <person name="Thomas B.C."/>
            <person name="Singh A."/>
            <person name="Wilkins M.J."/>
            <person name="Karaoz U."/>
            <person name="Brodie E.L."/>
            <person name="Williams K.H."/>
            <person name="Hubbard S.S."/>
            <person name="Banfield J.F."/>
        </authorList>
    </citation>
    <scope>NUCLEOTIDE SEQUENCE [LARGE SCALE GENOMIC DNA]</scope>
</reference>
<protein>
    <recommendedName>
        <fullName evidence="1">CYTH domain-containing protein</fullName>
    </recommendedName>
</protein>
<organism evidence="2 3">
    <name type="scientific">Candidatus Doudnabacteria bacterium RIFCSPHIGHO2_12_FULL_48_16</name>
    <dbReference type="NCBI Taxonomy" id="1817838"/>
    <lineage>
        <taxon>Bacteria</taxon>
        <taxon>Candidatus Doudnaibacteriota</taxon>
    </lineage>
</organism>